<dbReference type="Proteomes" id="UP000321691">
    <property type="component" value="Unassembled WGS sequence"/>
</dbReference>
<keyword evidence="1" id="KW-0808">Transferase</keyword>
<dbReference type="Gene3D" id="3.40.630.30">
    <property type="match status" value="1"/>
</dbReference>
<comment type="caution">
    <text evidence="4">The sequence shown here is derived from an EMBL/GenBank/DDBJ whole genome shotgun (WGS) entry which is preliminary data.</text>
</comment>
<evidence type="ECO:0000313" key="4">
    <source>
        <dbReference type="EMBL" id="GEO66925.1"/>
    </source>
</evidence>
<evidence type="ECO:0000259" key="3">
    <source>
        <dbReference type="PROSITE" id="PS51186"/>
    </source>
</evidence>
<dbReference type="EMBL" id="BJZI01000017">
    <property type="protein sequence ID" value="GEO66925.1"/>
    <property type="molecule type" value="Genomic_DNA"/>
</dbReference>
<protein>
    <submittedName>
        <fullName evidence="4">N-acetyltransferase</fullName>
    </submittedName>
</protein>
<evidence type="ECO:0000256" key="2">
    <source>
        <dbReference type="ARBA" id="ARBA00023315"/>
    </source>
</evidence>
<dbReference type="PROSITE" id="PS51186">
    <property type="entry name" value="GNAT"/>
    <property type="match status" value="1"/>
</dbReference>
<keyword evidence="2" id="KW-0012">Acyltransferase</keyword>
<name>A0ABQ0WTG6_9LACO</name>
<evidence type="ECO:0000313" key="5">
    <source>
        <dbReference type="Proteomes" id="UP000321691"/>
    </source>
</evidence>
<dbReference type="SUPFAM" id="SSF55729">
    <property type="entry name" value="Acyl-CoA N-acyltransferases (Nat)"/>
    <property type="match status" value="1"/>
</dbReference>
<dbReference type="InterPro" id="IPR016181">
    <property type="entry name" value="Acyl_CoA_acyltransferase"/>
</dbReference>
<dbReference type="PANTHER" id="PTHR43877:SF2">
    <property type="entry name" value="AMINOALKYLPHOSPHONATE N-ACETYLTRANSFERASE-RELATED"/>
    <property type="match status" value="1"/>
</dbReference>
<accession>A0ABQ0WTG6</accession>
<dbReference type="InterPro" id="IPR000182">
    <property type="entry name" value="GNAT_dom"/>
</dbReference>
<dbReference type="InterPro" id="IPR050832">
    <property type="entry name" value="Bact_Acetyltransf"/>
</dbReference>
<gene>
    <name evidence="4" type="ORF">LSP04_13440</name>
</gene>
<dbReference type="PANTHER" id="PTHR43877">
    <property type="entry name" value="AMINOALKYLPHOSPHONATE N-ACETYLTRANSFERASE-RELATED-RELATED"/>
    <property type="match status" value="1"/>
</dbReference>
<dbReference type="RefSeq" id="WP_056963662.1">
    <property type="nucleotide sequence ID" value="NZ_BJZI01000017.1"/>
</dbReference>
<sequence length="152" mass="16656">MTLTIRPYTQADWPAIMAIHDAARPVELRYAHLDDAFVPLKIAAEREDLFDDTLLVAEDPRQVVGFVAFTADELGWLYVAPTQFNRGIGSALVTAALEAAPTITDVEVLSGNQPARHLYERHGFQLAQTVSGHMPGNEQFAVTVDQLSRPAG</sequence>
<evidence type="ECO:0000256" key="1">
    <source>
        <dbReference type="ARBA" id="ARBA00022679"/>
    </source>
</evidence>
<organism evidence="4 5">
    <name type="scientific">Levilactobacillus spicheri</name>
    <dbReference type="NCBI Taxonomy" id="216463"/>
    <lineage>
        <taxon>Bacteria</taxon>
        <taxon>Bacillati</taxon>
        <taxon>Bacillota</taxon>
        <taxon>Bacilli</taxon>
        <taxon>Lactobacillales</taxon>
        <taxon>Lactobacillaceae</taxon>
        <taxon>Levilactobacillus</taxon>
    </lineage>
</organism>
<dbReference type="Pfam" id="PF13508">
    <property type="entry name" value="Acetyltransf_7"/>
    <property type="match status" value="1"/>
</dbReference>
<reference evidence="4 5" key="1">
    <citation type="submission" date="2019-07" db="EMBL/GenBank/DDBJ databases">
        <title>Whole genome shotgun sequence of Lactobacillus spicheri NBRC 107155.</title>
        <authorList>
            <person name="Hosoyama A."/>
            <person name="Uohara A."/>
            <person name="Ohji S."/>
            <person name="Ichikawa N."/>
        </authorList>
    </citation>
    <scope>NUCLEOTIDE SEQUENCE [LARGE SCALE GENOMIC DNA]</scope>
    <source>
        <strain evidence="4 5">NBRC 107155</strain>
    </source>
</reference>
<keyword evidence="5" id="KW-1185">Reference proteome</keyword>
<feature type="domain" description="N-acetyltransferase" evidence="3">
    <location>
        <begin position="3"/>
        <end position="150"/>
    </location>
</feature>
<proteinExistence type="predicted"/>
<dbReference type="CDD" id="cd04301">
    <property type="entry name" value="NAT_SF"/>
    <property type="match status" value="1"/>
</dbReference>